<organism evidence="2 3">
    <name type="scientific">Triparma retinervis</name>
    <dbReference type="NCBI Taxonomy" id="2557542"/>
    <lineage>
        <taxon>Eukaryota</taxon>
        <taxon>Sar</taxon>
        <taxon>Stramenopiles</taxon>
        <taxon>Ochrophyta</taxon>
        <taxon>Bolidophyceae</taxon>
        <taxon>Parmales</taxon>
        <taxon>Triparmaceae</taxon>
        <taxon>Triparma</taxon>
    </lineage>
</organism>
<name>A0A9W7F8M4_9STRA</name>
<keyword evidence="3" id="KW-1185">Reference proteome</keyword>
<dbReference type="Proteomes" id="UP001165082">
    <property type="component" value="Unassembled WGS sequence"/>
</dbReference>
<feature type="transmembrane region" description="Helical" evidence="1">
    <location>
        <begin position="148"/>
        <end position="168"/>
    </location>
</feature>
<gene>
    <name evidence="2" type="ORF">TrRE_jg4688</name>
</gene>
<dbReference type="OrthoDB" id="41807at2759"/>
<evidence type="ECO:0000256" key="1">
    <source>
        <dbReference type="SAM" id="Phobius"/>
    </source>
</evidence>
<proteinExistence type="predicted"/>
<accession>A0A9W7F8M4</accession>
<dbReference type="EMBL" id="BRXZ01000171">
    <property type="protein sequence ID" value="GMI06671.1"/>
    <property type="molecule type" value="Genomic_DNA"/>
</dbReference>
<evidence type="ECO:0000313" key="3">
    <source>
        <dbReference type="Proteomes" id="UP001165082"/>
    </source>
</evidence>
<feature type="transmembrane region" description="Helical" evidence="1">
    <location>
        <begin position="121"/>
        <end position="142"/>
    </location>
</feature>
<sequence length="172" mass="17845">MSPTVVDAVSHLRSSAASNSAAGVQEDFEAIGRMIAYGEGLGGAVSFDNLDLRERGVSISGEDTTIYNPGLITMTDQEKDYLISALHSVPATMSLPPPSSAALSQLLFVLDPLRTYELASYLSRLPAVSAGAYLAGVAVMVAKRELFPGAYVGLVAGAFVVPAVVAVLKNGL</sequence>
<dbReference type="AlphaFoldDB" id="A0A9W7F8M4"/>
<evidence type="ECO:0000313" key="2">
    <source>
        <dbReference type="EMBL" id="GMI06671.1"/>
    </source>
</evidence>
<keyword evidence="1" id="KW-0472">Membrane</keyword>
<protein>
    <submittedName>
        <fullName evidence="2">Uncharacterized protein</fullName>
    </submittedName>
</protein>
<keyword evidence="1" id="KW-1133">Transmembrane helix</keyword>
<comment type="caution">
    <text evidence="2">The sequence shown here is derived from an EMBL/GenBank/DDBJ whole genome shotgun (WGS) entry which is preliminary data.</text>
</comment>
<reference evidence="2" key="1">
    <citation type="submission" date="2022-07" db="EMBL/GenBank/DDBJ databases">
        <title>Genome analysis of Parmales, a sister group of diatoms, reveals the evolutionary specialization of diatoms from phago-mixotrophs to photoautotrophs.</title>
        <authorList>
            <person name="Ban H."/>
            <person name="Sato S."/>
            <person name="Yoshikawa S."/>
            <person name="Kazumasa Y."/>
            <person name="Nakamura Y."/>
            <person name="Ichinomiya M."/>
            <person name="Saitoh K."/>
            <person name="Sato N."/>
            <person name="Blanc-Mathieu R."/>
            <person name="Endo H."/>
            <person name="Kuwata A."/>
            <person name="Ogata H."/>
        </authorList>
    </citation>
    <scope>NUCLEOTIDE SEQUENCE</scope>
</reference>
<keyword evidence="1" id="KW-0812">Transmembrane</keyword>